<dbReference type="PANTHER" id="PTHR43775:SF37">
    <property type="entry name" value="SI:DKEY-61P9.11"/>
    <property type="match status" value="1"/>
</dbReference>
<gene>
    <name evidence="4" type="ORF">Ctob_005597</name>
</gene>
<keyword evidence="2" id="KW-0597">Phosphoprotein</keyword>
<dbReference type="Proteomes" id="UP000037460">
    <property type="component" value="Unassembled WGS sequence"/>
</dbReference>
<dbReference type="EMBL" id="JWZX01002299">
    <property type="protein sequence ID" value="KOO30062.1"/>
    <property type="molecule type" value="Genomic_DNA"/>
</dbReference>
<proteinExistence type="predicted"/>
<comment type="caution">
    <text evidence="4">The sequence shown here is derived from an EMBL/GenBank/DDBJ whole genome shotgun (WGS) entry which is preliminary data.</text>
</comment>
<evidence type="ECO:0000256" key="1">
    <source>
        <dbReference type="ARBA" id="ARBA00022450"/>
    </source>
</evidence>
<keyword evidence="5" id="KW-1185">Reference proteome</keyword>
<dbReference type="InterPro" id="IPR016039">
    <property type="entry name" value="Thiolase-like"/>
</dbReference>
<name>A0A0M0JUQ0_9EUKA</name>
<dbReference type="InterPro" id="IPR036736">
    <property type="entry name" value="ACP-like_sf"/>
</dbReference>
<evidence type="ECO:0000259" key="3">
    <source>
        <dbReference type="PROSITE" id="PS50075"/>
    </source>
</evidence>
<dbReference type="SUPFAM" id="SSF47336">
    <property type="entry name" value="ACP-like"/>
    <property type="match status" value="1"/>
</dbReference>
<dbReference type="PANTHER" id="PTHR43775">
    <property type="entry name" value="FATTY ACID SYNTHASE"/>
    <property type="match status" value="1"/>
</dbReference>
<dbReference type="GO" id="GO:0004312">
    <property type="term" value="F:fatty acid synthase activity"/>
    <property type="evidence" value="ECO:0007669"/>
    <property type="project" value="TreeGrafter"/>
</dbReference>
<dbReference type="Gene3D" id="3.40.47.10">
    <property type="match status" value="1"/>
</dbReference>
<dbReference type="GO" id="GO:0031177">
    <property type="term" value="F:phosphopantetheine binding"/>
    <property type="evidence" value="ECO:0007669"/>
    <property type="project" value="InterPro"/>
</dbReference>
<dbReference type="InterPro" id="IPR050091">
    <property type="entry name" value="PKS_NRPS_Biosynth_Enz"/>
</dbReference>
<reference evidence="5" key="1">
    <citation type="journal article" date="2015" name="PLoS Genet.">
        <title>Genome Sequence and Transcriptome Analyses of Chrysochromulina tobin: Metabolic Tools for Enhanced Algal Fitness in the Prominent Order Prymnesiales (Haptophyceae).</title>
        <authorList>
            <person name="Hovde B.T."/>
            <person name="Deodato C.R."/>
            <person name="Hunsperger H.M."/>
            <person name="Ryken S.A."/>
            <person name="Yost W."/>
            <person name="Jha R.K."/>
            <person name="Patterson J."/>
            <person name="Monnat R.J. Jr."/>
            <person name="Barlow S.B."/>
            <person name="Starkenburg S.R."/>
            <person name="Cattolico R.A."/>
        </authorList>
    </citation>
    <scope>NUCLEOTIDE SEQUENCE</scope>
    <source>
        <strain evidence="5">CCMP291</strain>
    </source>
</reference>
<accession>A0A0M0JUQ0</accession>
<evidence type="ECO:0000256" key="2">
    <source>
        <dbReference type="ARBA" id="ARBA00022553"/>
    </source>
</evidence>
<evidence type="ECO:0000313" key="4">
    <source>
        <dbReference type="EMBL" id="KOO30062.1"/>
    </source>
</evidence>
<organism evidence="4 5">
    <name type="scientific">Chrysochromulina tobinii</name>
    <dbReference type="NCBI Taxonomy" id="1460289"/>
    <lineage>
        <taxon>Eukaryota</taxon>
        <taxon>Haptista</taxon>
        <taxon>Haptophyta</taxon>
        <taxon>Prymnesiophyceae</taxon>
        <taxon>Prymnesiales</taxon>
        <taxon>Chrysochromulinaceae</taxon>
        <taxon>Chrysochromulina</taxon>
    </lineage>
</organism>
<dbReference type="Pfam" id="PF00550">
    <property type="entry name" value="PP-binding"/>
    <property type="match status" value="1"/>
</dbReference>
<sequence length="232" mass="24359">MAGVSLEQYAACVEAQLFVQHSIGQGVQLIHQAARFEYVQAAVLRIVRELSDLPATSLEIDTPLMEAGVDSLAATEFASRLRSFTGVPISPTIVFERPSPRAITSHLVEQIAAVEGVVAAAPATVVRMDEGLQLGVLGLVGRLLMGCNSGVFLGIERPDWAIAKPPSARASVYPVTACFVLPLERGRSLTEGVAGVSSFGFSGTNAHALMQRAEDGSSGAKLGLTAEWARGS</sequence>
<keyword evidence="1" id="KW-0596">Phosphopantetheine</keyword>
<dbReference type="OrthoDB" id="541883at2759"/>
<dbReference type="InterPro" id="IPR020806">
    <property type="entry name" value="PKS_PP-bd"/>
</dbReference>
<dbReference type="Gene3D" id="1.10.1200.10">
    <property type="entry name" value="ACP-like"/>
    <property type="match status" value="1"/>
</dbReference>
<dbReference type="PROSITE" id="PS50075">
    <property type="entry name" value="CARRIER"/>
    <property type="match status" value="1"/>
</dbReference>
<feature type="domain" description="Carrier" evidence="3">
    <location>
        <begin position="33"/>
        <end position="111"/>
    </location>
</feature>
<dbReference type="AlphaFoldDB" id="A0A0M0JUQ0"/>
<dbReference type="SMART" id="SM00823">
    <property type="entry name" value="PKS_PP"/>
    <property type="match status" value="1"/>
</dbReference>
<protein>
    <submittedName>
        <fullName evidence="4">Type i fatty acid synthase</fullName>
    </submittedName>
</protein>
<dbReference type="GO" id="GO:0006633">
    <property type="term" value="P:fatty acid biosynthetic process"/>
    <property type="evidence" value="ECO:0007669"/>
    <property type="project" value="TreeGrafter"/>
</dbReference>
<dbReference type="InterPro" id="IPR009081">
    <property type="entry name" value="PP-bd_ACP"/>
</dbReference>
<evidence type="ECO:0000313" key="5">
    <source>
        <dbReference type="Proteomes" id="UP000037460"/>
    </source>
</evidence>